<name>A0A7W8Z625_9ACTN</name>
<keyword evidence="3" id="KW-0472">Membrane</keyword>
<keyword evidence="1" id="KW-0175">Coiled coil</keyword>
<gene>
    <name evidence="4" type="ORF">BJ981_003842</name>
</gene>
<accession>A0A7W8Z625</accession>
<keyword evidence="5" id="KW-1185">Reference proteome</keyword>
<evidence type="ECO:0000313" key="4">
    <source>
        <dbReference type="EMBL" id="MBB5628143.1"/>
    </source>
</evidence>
<dbReference type="Pfam" id="PF14362">
    <property type="entry name" value="DUF4407"/>
    <property type="match status" value="1"/>
</dbReference>
<evidence type="ECO:0000256" key="2">
    <source>
        <dbReference type="SAM" id="MobiDB-lite"/>
    </source>
</evidence>
<keyword evidence="3" id="KW-0812">Transmembrane</keyword>
<comment type="caution">
    <text evidence="4">The sequence shown here is derived from an EMBL/GenBank/DDBJ whole genome shotgun (WGS) entry which is preliminary data.</text>
</comment>
<feature type="transmembrane region" description="Helical" evidence="3">
    <location>
        <begin position="28"/>
        <end position="50"/>
    </location>
</feature>
<evidence type="ECO:0008006" key="6">
    <source>
        <dbReference type="Google" id="ProtNLM"/>
    </source>
</evidence>
<dbReference type="InterPro" id="IPR025519">
    <property type="entry name" value="DUF4407"/>
</dbReference>
<keyword evidence="3" id="KW-1133">Transmembrane helix</keyword>
<sequence length="494" mass="53433">MTVGGLLARLGGADPEILEKAPSERPKFVQMAIVLLTTAGLAVVSMAFALHDGLKVDWGWSVVFGLLWGAVVLNLDRLLVLSMADVQGKGRLFLMAVPRLLMAAVLGVVISTPLVLRVFAGSIEVQIARNQLESSAQLGSLQDKSAEKIRLDQVSKKIAADQAVLAGALPQDFTSPRLQAARQDVTTLEANLETAQRKHQEKYEEMQCELYGEGPRCKGASSRKGRGPLWREKQKAATDAAAEVGSVQRRLSTARNEAKKAEDALVGERSAALKKAQDDARRDLTAQQAEYGRLSAVLREQSEDSTSANLADDKLPAQIKALFDLGSRDDALGYAHLAVFALFFMVEMLPVTVKVLLKLGGESPYDLVAKSRADEQVDAERLRRSNDRRRAEKASRDEVTVEEGRARVMLALEEDMRTREEALGRQANEHVAAEMGKILDVALREWSDQVKARLAEAVPGAGAGPQSPPSGLNGAKVAGTQTTNVTGLPDDDDL</sequence>
<dbReference type="RefSeq" id="WP_184612704.1">
    <property type="nucleotide sequence ID" value="NZ_BOOS01000017.1"/>
</dbReference>
<proteinExistence type="predicted"/>
<feature type="transmembrane region" description="Helical" evidence="3">
    <location>
        <begin position="62"/>
        <end position="80"/>
    </location>
</feature>
<evidence type="ECO:0000313" key="5">
    <source>
        <dbReference type="Proteomes" id="UP000588112"/>
    </source>
</evidence>
<feature type="transmembrane region" description="Helical" evidence="3">
    <location>
        <begin position="92"/>
        <end position="116"/>
    </location>
</feature>
<feature type="region of interest" description="Disordered" evidence="2">
    <location>
        <begin position="379"/>
        <end position="399"/>
    </location>
</feature>
<dbReference type="Proteomes" id="UP000588112">
    <property type="component" value="Unassembled WGS sequence"/>
</dbReference>
<evidence type="ECO:0000256" key="1">
    <source>
        <dbReference type="SAM" id="Coils"/>
    </source>
</evidence>
<organism evidence="4 5">
    <name type="scientific">Sphaerisporangium krabiense</name>
    <dbReference type="NCBI Taxonomy" id="763782"/>
    <lineage>
        <taxon>Bacteria</taxon>
        <taxon>Bacillati</taxon>
        <taxon>Actinomycetota</taxon>
        <taxon>Actinomycetes</taxon>
        <taxon>Streptosporangiales</taxon>
        <taxon>Streptosporangiaceae</taxon>
        <taxon>Sphaerisporangium</taxon>
    </lineage>
</organism>
<evidence type="ECO:0000256" key="3">
    <source>
        <dbReference type="SAM" id="Phobius"/>
    </source>
</evidence>
<feature type="coiled-coil region" evidence="1">
    <location>
        <begin position="178"/>
        <end position="209"/>
    </location>
</feature>
<feature type="transmembrane region" description="Helical" evidence="3">
    <location>
        <begin position="334"/>
        <end position="357"/>
    </location>
</feature>
<dbReference type="EMBL" id="JACHBR010000001">
    <property type="protein sequence ID" value="MBB5628143.1"/>
    <property type="molecule type" value="Genomic_DNA"/>
</dbReference>
<reference evidence="4 5" key="1">
    <citation type="submission" date="2020-08" db="EMBL/GenBank/DDBJ databases">
        <title>Sequencing the genomes of 1000 actinobacteria strains.</title>
        <authorList>
            <person name="Klenk H.-P."/>
        </authorList>
    </citation>
    <scope>NUCLEOTIDE SEQUENCE [LARGE SCALE GENOMIC DNA]</scope>
    <source>
        <strain evidence="4 5">DSM 45790</strain>
    </source>
</reference>
<dbReference type="AlphaFoldDB" id="A0A7W8Z625"/>
<protein>
    <recommendedName>
        <fullName evidence="6">DUF4407 domain-containing protein</fullName>
    </recommendedName>
</protein>
<feature type="region of interest" description="Disordered" evidence="2">
    <location>
        <begin position="457"/>
        <end position="494"/>
    </location>
</feature>